<reference evidence="1 2" key="1">
    <citation type="journal article" date="2018" name="Sci. Rep.">
        <title>Genomic signatures of local adaptation to the degree of environmental predictability in rotifers.</title>
        <authorList>
            <person name="Franch-Gras L."/>
            <person name="Hahn C."/>
            <person name="Garcia-Roger E.M."/>
            <person name="Carmona M.J."/>
            <person name="Serra M."/>
            <person name="Gomez A."/>
        </authorList>
    </citation>
    <scope>NUCLEOTIDE SEQUENCE [LARGE SCALE GENOMIC DNA]</scope>
    <source>
        <strain evidence="1">HYR1</strain>
    </source>
</reference>
<protein>
    <submittedName>
        <fullName evidence="1">Uncharacterized protein</fullName>
    </submittedName>
</protein>
<dbReference type="EMBL" id="REGN01003052">
    <property type="protein sequence ID" value="RNA24787.1"/>
    <property type="molecule type" value="Genomic_DNA"/>
</dbReference>
<evidence type="ECO:0000313" key="1">
    <source>
        <dbReference type="EMBL" id="RNA24787.1"/>
    </source>
</evidence>
<dbReference type="Proteomes" id="UP000276133">
    <property type="component" value="Unassembled WGS sequence"/>
</dbReference>
<gene>
    <name evidence="1" type="ORF">BpHYR1_029168</name>
</gene>
<accession>A0A3M7RN55</accession>
<organism evidence="1 2">
    <name type="scientific">Brachionus plicatilis</name>
    <name type="common">Marine rotifer</name>
    <name type="synonym">Brachionus muelleri</name>
    <dbReference type="NCBI Taxonomy" id="10195"/>
    <lineage>
        <taxon>Eukaryota</taxon>
        <taxon>Metazoa</taxon>
        <taxon>Spiralia</taxon>
        <taxon>Gnathifera</taxon>
        <taxon>Rotifera</taxon>
        <taxon>Eurotatoria</taxon>
        <taxon>Monogononta</taxon>
        <taxon>Pseudotrocha</taxon>
        <taxon>Ploima</taxon>
        <taxon>Brachionidae</taxon>
        <taxon>Brachionus</taxon>
    </lineage>
</organism>
<evidence type="ECO:0000313" key="2">
    <source>
        <dbReference type="Proteomes" id="UP000276133"/>
    </source>
</evidence>
<keyword evidence="2" id="KW-1185">Reference proteome</keyword>
<comment type="caution">
    <text evidence="1">The sequence shown here is derived from an EMBL/GenBank/DDBJ whole genome shotgun (WGS) entry which is preliminary data.</text>
</comment>
<name>A0A3M7RN55_BRAPC</name>
<proteinExistence type="predicted"/>
<sequence length="72" mass="8431">MLSAHNEHSGLLKAMHDLQTRSPKQFQHKLNAVSEQIFGLHNDIKMPKFNKRINKIVKYMIEQLDHPTLLNI</sequence>
<dbReference type="AlphaFoldDB" id="A0A3M7RN55"/>